<evidence type="ECO:0000256" key="3">
    <source>
        <dbReference type="ARBA" id="ARBA00022801"/>
    </source>
</evidence>
<keyword evidence="4" id="KW-0788">Thiol protease</keyword>
<reference evidence="7 8" key="1">
    <citation type="journal article" date="2011" name="J. Bacteriol.">
        <title>Genome sequence of Brevibacillus laterosporus LMG 15441, a pathogen of invertebrates.</title>
        <authorList>
            <person name="Djukic M."/>
            <person name="Poehlein A."/>
            <person name="Thurmer A."/>
            <person name="Daniel R."/>
        </authorList>
    </citation>
    <scope>NUCLEOTIDE SEQUENCE [LARGE SCALE GENOMIC DNA]</scope>
    <source>
        <strain evidence="7 8">LMG 15441</strain>
    </source>
</reference>
<dbReference type="InterPro" id="IPR038765">
    <property type="entry name" value="Papain-like_cys_pep_sf"/>
</dbReference>
<sequence>MVSSVKLSSILTKSVLICSIGLSFTCGTAYATGINKEKQNGTTNHSSTITVSKPKWEDTADHIISLGKTYMGTPYVYGAERFQDKTFDCSSYVQYLYGKFGISLGWHAREQAKQGTWIPFDQIQKGDLLFFADEKFPNETGLNKVRHVGIYLGDGKILHTYEEGIGVIISDFQNDKLEDDYWYNYFLFAKRVIPEATK</sequence>
<keyword evidence="3 7" id="KW-0378">Hydrolase</keyword>
<dbReference type="Gene3D" id="3.90.1720.10">
    <property type="entry name" value="endopeptidase domain like (from Nostoc punctiforme)"/>
    <property type="match status" value="1"/>
</dbReference>
<accession>A0A075R247</accession>
<evidence type="ECO:0000313" key="7">
    <source>
        <dbReference type="EMBL" id="AIG25934.1"/>
    </source>
</evidence>
<dbReference type="Pfam" id="PF00877">
    <property type="entry name" value="NLPC_P60"/>
    <property type="match status" value="1"/>
</dbReference>
<dbReference type="eggNOG" id="COG0791">
    <property type="taxonomic scope" value="Bacteria"/>
</dbReference>
<dbReference type="Proteomes" id="UP000005850">
    <property type="component" value="Chromosome"/>
</dbReference>
<evidence type="ECO:0000256" key="1">
    <source>
        <dbReference type="ARBA" id="ARBA00007074"/>
    </source>
</evidence>
<feature type="domain" description="NlpC/P60" evidence="6">
    <location>
        <begin position="57"/>
        <end position="193"/>
    </location>
</feature>
<protein>
    <submittedName>
        <fullName evidence="7">Gamma-D-glutamyl-L-lysine endopeptidase</fullName>
        <ecNumber evidence="7">3.4.-.-</ecNumber>
    </submittedName>
</protein>
<evidence type="ECO:0000256" key="5">
    <source>
        <dbReference type="SAM" id="SignalP"/>
    </source>
</evidence>
<dbReference type="EC" id="3.4.-.-" evidence="7"/>
<dbReference type="EMBL" id="CP007806">
    <property type="protein sequence ID" value="AIG25934.1"/>
    <property type="molecule type" value="Genomic_DNA"/>
</dbReference>
<dbReference type="InterPro" id="IPR051202">
    <property type="entry name" value="Peptidase_C40"/>
</dbReference>
<evidence type="ECO:0000259" key="6">
    <source>
        <dbReference type="PROSITE" id="PS51935"/>
    </source>
</evidence>
<dbReference type="AlphaFoldDB" id="A0A075R247"/>
<evidence type="ECO:0000313" key="8">
    <source>
        <dbReference type="Proteomes" id="UP000005850"/>
    </source>
</evidence>
<evidence type="ECO:0000256" key="4">
    <source>
        <dbReference type="ARBA" id="ARBA00022807"/>
    </source>
</evidence>
<name>A0A075R247_BRELA</name>
<feature type="chain" id="PRO_5001709096" evidence="5">
    <location>
        <begin position="32"/>
        <end position="198"/>
    </location>
</feature>
<dbReference type="PROSITE" id="PS51935">
    <property type="entry name" value="NLPC_P60"/>
    <property type="match status" value="1"/>
</dbReference>
<proteinExistence type="inferred from homology"/>
<keyword evidence="5" id="KW-0732">Signal</keyword>
<dbReference type="GO" id="GO:0008234">
    <property type="term" value="F:cysteine-type peptidase activity"/>
    <property type="evidence" value="ECO:0007669"/>
    <property type="project" value="UniProtKB-KW"/>
</dbReference>
<organism evidence="7 8">
    <name type="scientific">Brevibacillus laterosporus LMG 15441</name>
    <dbReference type="NCBI Taxonomy" id="1042163"/>
    <lineage>
        <taxon>Bacteria</taxon>
        <taxon>Bacillati</taxon>
        <taxon>Bacillota</taxon>
        <taxon>Bacilli</taxon>
        <taxon>Bacillales</taxon>
        <taxon>Paenibacillaceae</taxon>
        <taxon>Brevibacillus</taxon>
    </lineage>
</organism>
<gene>
    <name evidence="7" type="ORF">BRLA_c016100</name>
</gene>
<dbReference type="InterPro" id="IPR000064">
    <property type="entry name" value="NLP_P60_dom"/>
</dbReference>
<dbReference type="PANTHER" id="PTHR47053:SF1">
    <property type="entry name" value="MUREIN DD-ENDOPEPTIDASE MEPH-RELATED"/>
    <property type="match status" value="1"/>
</dbReference>
<dbReference type="STRING" id="1042163.BRLA_c016100"/>
<keyword evidence="2" id="KW-0645">Protease</keyword>
<dbReference type="RefSeq" id="WP_003337971.1">
    <property type="nucleotide sequence ID" value="NZ_CP007806.1"/>
</dbReference>
<feature type="signal peptide" evidence="5">
    <location>
        <begin position="1"/>
        <end position="31"/>
    </location>
</feature>
<evidence type="ECO:0000256" key="2">
    <source>
        <dbReference type="ARBA" id="ARBA00022670"/>
    </source>
</evidence>
<dbReference type="SUPFAM" id="SSF54001">
    <property type="entry name" value="Cysteine proteinases"/>
    <property type="match status" value="1"/>
</dbReference>
<dbReference type="GO" id="GO:0006508">
    <property type="term" value="P:proteolysis"/>
    <property type="evidence" value="ECO:0007669"/>
    <property type="project" value="UniProtKB-KW"/>
</dbReference>
<keyword evidence="8" id="KW-1185">Reference proteome</keyword>
<dbReference type="PANTHER" id="PTHR47053">
    <property type="entry name" value="MUREIN DD-ENDOPEPTIDASE MEPH-RELATED"/>
    <property type="match status" value="1"/>
</dbReference>
<dbReference type="HOGENOM" id="CLU_016043_8_1_9"/>
<comment type="similarity">
    <text evidence="1">Belongs to the peptidase C40 family.</text>
</comment>
<dbReference type="KEGG" id="blr:BRLA_c016100"/>